<dbReference type="InterPro" id="IPR004360">
    <property type="entry name" value="Glyas_Fos-R_dOase_dom"/>
</dbReference>
<dbReference type="PANTHER" id="PTHR34109">
    <property type="entry name" value="BNAUNNG04460D PROTEIN-RELATED"/>
    <property type="match status" value="1"/>
</dbReference>
<name>A0A5J6GUL4_STRKN</name>
<gene>
    <name evidence="2" type="ORF">CP970_40940</name>
</gene>
<dbReference type="OrthoDB" id="9798201at2"/>
<keyword evidence="3" id="KW-1185">Reference proteome</keyword>
<dbReference type="AlphaFoldDB" id="A0A5J6GUL4"/>
<dbReference type="InterPro" id="IPR029068">
    <property type="entry name" value="Glyas_Bleomycin-R_OHBP_Dase"/>
</dbReference>
<dbReference type="InterPro" id="IPR037523">
    <property type="entry name" value="VOC_core"/>
</dbReference>
<dbReference type="GO" id="GO:0051213">
    <property type="term" value="F:dioxygenase activity"/>
    <property type="evidence" value="ECO:0007669"/>
    <property type="project" value="UniProtKB-KW"/>
</dbReference>
<protein>
    <submittedName>
        <fullName evidence="2">Extradiol dioxygenase</fullName>
    </submittedName>
</protein>
<accession>A0A5J6GUL4</accession>
<keyword evidence="2" id="KW-0560">Oxidoreductase</keyword>
<evidence type="ECO:0000313" key="3">
    <source>
        <dbReference type="Proteomes" id="UP000325529"/>
    </source>
</evidence>
<dbReference type="SUPFAM" id="SSF54593">
    <property type="entry name" value="Glyoxalase/Bleomycin resistance protein/Dihydroxybiphenyl dioxygenase"/>
    <property type="match status" value="1"/>
</dbReference>
<feature type="domain" description="VOC" evidence="1">
    <location>
        <begin position="3"/>
        <end position="119"/>
    </location>
</feature>
<dbReference type="KEGG" id="ska:CP970_40940"/>
<dbReference type="PROSITE" id="PS51819">
    <property type="entry name" value="VOC"/>
    <property type="match status" value="1"/>
</dbReference>
<evidence type="ECO:0000313" key="2">
    <source>
        <dbReference type="EMBL" id="QEU97881.1"/>
    </source>
</evidence>
<dbReference type="Proteomes" id="UP000325529">
    <property type="component" value="Chromosome"/>
</dbReference>
<evidence type="ECO:0000259" key="1">
    <source>
        <dbReference type="PROSITE" id="PS51819"/>
    </source>
</evidence>
<proteinExistence type="predicted"/>
<sequence length="120" mass="13008">MPTAIQPIIVTPDVDRLVSFYRELLGAEEAERFPEGDQVFFVQLALDGAELGIVADAATERGEPGRIVLSVRVDGVDDLLKRVEPLGGTVSGEPNDMPWGQRVAHVKDPDGNVVNLCQEL</sequence>
<keyword evidence="2" id="KW-0223">Dioxygenase</keyword>
<dbReference type="Pfam" id="PF00903">
    <property type="entry name" value="Glyoxalase"/>
    <property type="match status" value="1"/>
</dbReference>
<organism evidence="2 3">
    <name type="scientific">Streptomyces kanamyceticus</name>
    <dbReference type="NCBI Taxonomy" id="1967"/>
    <lineage>
        <taxon>Bacteria</taxon>
        <taxon>Bacillati</taxon>
        <taxon>Actinomycetota</taxon>
        <taxon>Actinomycetes</taxon>
        <taxon>Kitasatosporales</taxon>
        <taxon>Streptomycetaceae</taxon>
        <taxon>Streptomyces</taxon>
    </lineage>
</organism>
<dbReference type="RefSeq" id="WP_055549957.1">
    <property type="nucleotide sequence ID" value="NZ_CP023699.1"/>
</dbReference>
<reference evidence="2 3" key="1">
    <citation type="submission" date="2017-09" db="EMBL/GenBank/DDBJ databases">
        <authorList>
            <person name="Lee N."/>
            <person name="Cho B.-K."/>
        </authorList>
    </citation>
    <scope>NUCLEOTIDE SEQUENCE [LARGE SCALE GENOMIC DNA]</scope>
    <source>
        <strain evidence="2 3">ATCC 12853</strain>
    </source>
</reference>
<dbReference type="EMBL" id="CP023699">
    <property type="protein sequence ID" value="QEU97881.1"/>
    <property type="molecule type" value="Genomic_DNA"/>
</dbReference>
<dbReference type="Gene3D" id="3.10.180.10">
    <property type="entry name" value="2,3-Dihydroxybiphenyl 1,2-Dioxygenase, domain 1"/>
    <property type="match status" value="1"/>
</dbReference>